<proteinExistence type="predicted"/>
<sequence>MKTKLIWIFLLSFYCISSFANNTIIFGEKKIILPDYEGYHFVGDKESKQFKVFSELFSSANKEQIQAFYVIAKEKEQVASGLPQIIIYATYQNKPESLTQAAWDSAKNALIEDYKSKPDNVVEKKDGKVKTVIKNDVVAEPSYVLVVRTIEHANINDQKPEGVITDLTNHIYVNGEIIIVVMTIIGKTAINETQLKNVEAIAKAKALQLIELNSSKK</sequence>
<keyword evidence="1" id="KW-0732">Signal</keyword>
<keyword evidence="4" id="KW-1185">Reference proteome</keyword>
<evidence type="ECO:0000313" key="3">
    <source>
        <dbReference type="EMBL" id="MCS5711251.1"/>
    </source>
</evidence>
<reference evidence="2" key="1">
    <citation type="submission" date="2015-09" db="EMBL/GenBank/DDBJ databases">
        <title>Draft Genome Sequences of Two Novel Amoeba-resistant Intranuclear Bacteria, Candidatus Berkiella cookevillensis and Candidatus Berkiella aquae.</title>
        <authorList>
            <person name="Mehari Y.T."/>
            <person name="Arivett B.A."/>
            <person name="Farone A.L."/>
            <person name="Gunderson J.H."/>
            <person name="Farone M.B."/>
        </authorList>
    </citation>
    <scope>NUCLEOTIDE SEQUENCE [LARGE SCALE GENOMIC DNA]</scope>
    <source>
        <strain evidence="2">HT99</strain>
    </source>
</reference>
<reference evidence="3" key="3">
    <citation type="submission" date="2021-06" db="EMBL/GenBank/DDBJ databases">
        <title>Genomic Description and Analysis of Intracellular Bacteria, Candidatus Berkiella cookevillensis and Candidatus Berkiella aquae.</title>
        <authorList>
            <person name="Kidane D.T."/>
            <person name="Mehari Y.T."/>
            <person name="Rice F.C."/>
            <person name="Arivett B.A."/>
            <person name="Farone A.L."/>
            <person name="Berk S.G."/>
            <person name="Farone M.B."/>
        </authorList>
    </citation>
    <scope>NUCLEOTIDE SEQUENCE</scope>
    <source>
        <strain evidence="3">HT99</strain>
    </source>
</reference>
<feature type="chain" id="PRO_5043129882" evidence="1">
    <location>
        <begin position="21"/>
        <end position="217"/>
    </location>
</feature>
<evidence type="ECO:0000313" key="2">
    <source>
        <dbReference type="EMBL" id="KRG21080.1"/>
    </source>
</evidence>
<evidence type="ECO:0000313" key="4">
    <source>
        <dbReference type="Proteomes" id="UP000051497"/>
    </source>
</evidence>
<dbReference type="Proteomes" id="UP000051497">
    <property type="component" value="Unassembled WGS sequence"/>
</dbReference>
<dbReference type="EMBL" id="LKAJ02000001">
    <property type="protein sequence ID" value="MCS5711251.1"/>
    <property type="molecule type" value="Genomic_DNA"/>
</dbReference>
<dbReference type="RefSeq" id="WP_075066265.1">
    <property type="nucleotide sequence ID" value="NZ_LKAJ02000001.1"/>
</dbReference>
<comment type="caution">
    <text evidence="2">The sequence shown here is derived from an EMBL/GenBank/DDBJ whole genome shotgun (WGS) entry which is preliminary data.</text>
</comment>
<accession>A0A0Q9YY47</accession>
<evidence type="ECO:0000256" key="1">
    <source>
        <dbReference type="SAM" id="SignalP"/>
    </source>
</evidence>
<dbReference type="AlphaFoldDB" id="A0A0Q9YY47"/>
<organism evidence="2">
    <name type="scientific">Candidatus Berkiella aquae</name>
    <dbReference type="NCBI Taxonomy" id="295108"/>
    <lineage>
        <taxon>Bacteria</taxon>
        <taxon>Pseudomonadati</taxon>
        <taxon>Pseudomonadota</taxon>
        <taxon>Gammaproteobacteria</taxon>
        <taxon>Candidatus Berkiellales</taxon>
        <taxon>Candidatus Berkiellaceae</taxon>
        <taxon>Candidatus Berkiella</taxon>
    </lineage>
</organism>
<name>A0A0Q9YY47_9GAMM</name>
<dbReference type="STRING" id="295108.HT99x_01636"/>
<protein>
    <submittedName>
        <fullName evidence="2">Uncharacterized protein</fullName>
    </submittedName>
</protein>
<gene>
    <name evidence="3" type="ORF">HT99x_007380</name>
    <name evidence="2" type="ORF">HT99x_01636</name>
</gene>
<feature type="signal peptide" evidence="1">
    <location>
        <begin position="1"/>
        <end position="20"/>
    </location>
</feature>
<reference evidence="3" key="2">
    <citation type="journal article" date="2016" name="Genome Announc.">
        <title>Draft Genome Sequences of Two Novel Amoeba-Resistant Intranuclear Bacteria, 'Candidatus Berkiella cookevillensis' and 'Candidatus Berkiella aquae'.</title>
        <authorList>
            <person name="Mehari Y.T."/>
            <person name="Arivett B.A."/>
            <person name="Farone A.L."/>
            <person name="Gunderson J.H."/>
            <person name="Farone M.B."/>
        </authorList>
    </citation>
    <scope>NUCLEOTIDE SEQUENCE</scope>
    <source>
        <strain evidence="3">HT99</strain>
    </source>
</reference>
<dbReference type="EMBL" id="LKAJ01000006">
    <property type="protein sequence ID" value="KRG21080.1"/>
    <property type="molecule type" value="Genomic_DNA"/>
</dbReference>